<dbReference type="SUPFAM" id="SSF56601">
    <property type="entry name" value="beta-lactamase/transpeptidase-like"/>
    <property type="match status" value="1"/>
</dbReference>
<dbReference type="GO" id="GO:0006508">
    <property type="term" value="P:proteolysis"/>
    <property type="evidence" value="ECO:0007669"/>
    <property type="project" value="TreeGrafter"/>
</dbReference>
<comment type="caution">
    <text evidence="2">The sequence shown here is derived from an EMBL/GenBank/DDBJ whole genome shotgun (WGS) entry which is preliminary data.</text>
</comment>
<dbReference type="PANTHER" id="PTHR46520:SF1">
    <property type="entry name" value="SERINE BETA-LACTAMASE-LIKE PROTEIN LACTB, MITOCHONDRIAL"/>
    <property type="match status" value="1"/>
</dbReference>
<evidence type="ECO:0000313" key="2">
    <source>
        <dbReference type="EMBL" id="HDR52858.1"/>
    </source>
</evidence>
<dbReference type="EMBL" id="DSDK01000827">
    <property type="protein sequence ID" value="HDR52858.1"/>
    <property type="molecule type" value="Genomic_DNA"/>
</dbReference>
<protein>
    <submittedName>
        <fullName evidence="2">Class A beta-lactamase-related serine hydrolase</fullName>
    </submittedName>
</protein>
<organism evidence="2">
    <name type="scientific">Mariniphaga anaerophila</name>
    <dbReference type="NCBI Taxonomy" id="1484053"/>
    <lineage>
        <taxon>Bacteria</taxon>
        <taxon>Pseudomonadati</taxon>
        <taxon>Bacteroidota</taxon>
        <taxon>Bacteroidia</taxon>
        <taxon>Marinilabiliales</taxon>
        <taxon>Prolixibacteraceae</taxon>
        <taxon>Mariniphaga</taxon>
    </lineage>
</organism>
<accession>A0A831LN96</accession>
<sequence length="384" mass="43271">MKVNRILQLAFLFILLFSLSNCKKNKPDILYDRKYIDEIKAARKDAVFFLSRNFIPGGTFAVAKDGKIIYSEGMGQSSKDLETPATRQTKFRIGQVSELLTSAIYHKMVEQKMLHPDSTVQHYYPEFPEKQFKLSIHHLVNQTSGIREPNMDETDWRGLNVTIQAGIDNIREDSLIAPPGIYQIPSYYNYNLLGAVMEKAAGENFSKILAGFLTDTLNLTNTVIDNPFITIKGRSNFYDHNFISQLVNATTRDMRFRAPSEGMLSNAEDLVKFGNAVLFSDYFQEMQKSSFFEPIPLFNNIPSNMVNGWILMTDRDGRKIYGKSGKVTGGAAAILVYPEEKLVVACATNLGAISDDYPVFDIASHFLNKSQPKPAPPNEDEVQD</sequence>
<name>A0A831LN96_9BACT</name>
<dbReference type="PANTHER" id="PTHR46520">
    <property type="entry name" value="SERINE BETA-LACTAMASE-LIKE PROTEIN LACTB, MITOCHONDRIAL"/>
    <property type="match status" value="1"/>
</dbReference>
<dbReference type="Proteomes" id="UP000886047">
    <property type="component" value="Unassembled WGS sequence"/>
</dbReference>
<dbReference type="InterPro" id="IPR001466">
    <property type="entry name" value="Beta-lactam-related"/>
</dbReference>
<proteinExistence type="predicted"/>
<dbReference type="Pfam" id="PF00144">
    <property type="entry name" value="Beta-lactamase"/>
    <property type="match status" value="1"/>
</dbReference>
<feature type="domain" description="Beta-lactamase-related" evidence="1">
    <location>
        <begin position="55"/>
        <end position="350"/>
    </location>
</feature>
<gene>
    <name evidence="2" type="ORF">ENN90_14770</name>
</gene>
<dbReference type="GO" id="GO:0008233">
    <property type="term" value="F:peptidase activity"/>
    <property type="evidence" value="ECO:0007669"/>
    <property type="project" value="TreeGrafter"/>
</dbReference>
<dbReference type="AlphaFoldDB" id="A0A831LN96"/>
<dbReference type="InterPro" id="IPR052794">
    <property type="entry name" value="Mito_Ser_Protease_LACTB"/>
</dbReference>
<evidence type="ECO:0000259" key="1">
    <source>
        <dbReference type="Pfam" id="PF00144"/>
    </source>
</evidence>
<dbReference type="GO" id="GO:0019216">
    <property type="term" value="P:regulation of lipid metabolic process"/>
    <property type="evidence" value="ECO:0007669"/>
    <property type="project" value="TreeGrafter"/>
</dbReference>
<keyword evidence="2" id="KW-0378">Hydrolase</keyword>
<dbReference type="InterPro" id="IPR012338">
    <property type="entry name" value="Beta-lactam/transpept-like"/>
</dbReference>
<reference evidence="2" key="1">
    <citation type="journal article" date="2020" name="mSystems">
        <title>Genome- and Community-Level Interaction Insights into Carbon Utilization and Element Cycling Functions of Hydrothermarchaeota in Hydrothermal Sediment.</title>
        <authorList>
            <person name="Zhou Z."/>
            <person name="Liu Y."/>
            <person name="Xu W."/>
            <person name="Pan J."/>
            <person name="Luo Z.H."/>
            <person name="Li M."/>
        </authorList>
    </citation>
    <scope>NUCLEOTIDE SEQUENCE [LARGE SCALE GENOMIC DNA]</scope>
    <source>
        <strain evidence="2">SpSt-1217</strain>
    </source>
</reference>
<dbReference type="Gene3D" id="3.40.710.10">
    <property type="entry name" value="DD-peptidase/beta-lactamase superfamily"/>
    <property type="match status" value="1"/>
</dbReference>